<comment type="similarity">
    <text evidence="2">Belongs to the MscS (TC 1.A.23) family.</text>
</comment>
<feature type="transmembrane region" description="Helical" evidence="7">
    <location>
        <begin position="531"/>
        <end position="556"/>
    </location>
</feature>
<evidence type="ECO:0000256" key="6">
    <source>
        <dbReference type="ARBA" id="ARBA00023136"/>
    </source>
</evidence>
<evidence type="ECO:0000256" key="5">
    <source>
        <dbReference type="ARBA" id="ARBA00022989"/>
    </source>
</evidence>
<dbReference type="InterPro" id="IPR052702">
    <property type="entry name" value="MscS-like_channel"/>
</dbReference>
<gene>
    <name evidence="12" type="ORF">M8523_09125</name>
</gene>
<feature type="transmembrane region" description="Helical" evidence="7">
    <location>
        <begin position="294"/>
        <end position="317"/>
    </location>
</feature>
<evidence type="ECO:0000313" key="13">
    <source>
        <dbReference type="Proteomes" id="UP001165667"/>
    </source>
</evidence>
<dbReference type="InterPro" id="IPR011066">
    <property type="entry name" value="MscS_channel_C_sf"/>
</dbReference>
<feature type="transmembrane region" description="Helical" evidence="7">
    <location>
        <begin position="590"/>
        <end position="608"/>
    </location>
</feature>
<dbReference type="GO" id="GO:0005886">
    <property type="term" value="C:plasma membrane"/>
    <property type="evidence" value="ECO:0007669"/>
    <property type="project" value="UniProtKB-SubCell"/>
</dbReference>
<feature type="transmembrane region" description="Helical" evidence="7">
    <location>
        <begin position="614"/>
        <end position="643"/>
    </location>
</feature>
<feature type="domain" description="DUF3772" evidence="10">
    <location>
        <begin position="142"/>
        <end position="203"/>
    </location>
</feature>
<keyword evidence="3" id="KW-1003">Cell membrane</keyword>
<dbReference type="InterPro" id="IPR006685">
    <property type="entry name" value="MscS_channel_2nd"/>
</dbReference>
<dbReference type="Gene3D" id="3.30.70.100">
    <property type="match status" value="1"/>
</dbReference>
<keyword evidence="6 7" id="KW-0472">Membrane</keyword>
<dbReference type="PANTHER" id="PTHR30347">
    <property type="entry name" value="POTASSIUM CHANNEL RELATED"/>
    <property type="match status" value="1"/>
</dbReference>
<organism evidence="12 13">
    <name type="scientific">Lichenifustis flavocetrariae</name>
    <dbReference type="NCBI Taxonomy" id="2949735"/>
    <lineage>
        <taxon>Bacteria</taxon>
        <taxon>Pseudomonadati</taxon>
        <taxon>Pseudomonadota</taxon>
        <taxon>Alphaproteobacteria</taxon>
        <taxon>Hyphomicrobiales</taxon>
        <taxon>Lichenihabitantaceae</taxon>
        <taxon>Lichenifustis</taxon>
    </lineage>
</organism>
<dbReference type="Proteomes" id="UP001165667">
    <property type="component" value="Unassembled WGS sequence"/>
</dbReference>
<feature type="transmembrane region" description="Helical" evidence="7">
    <location>
        <begin position="363"/>
        <end position="384"/>
    </location>
</feature>
<dbReference type="Pfam" id="PF00924">
    <property type="entry name" value="MS_channel_2nd"/>
    <property type="match status" value="1"/>
</dbReference>
<keyword evidence="8" id="KW-0732">Signal</keyword>
<evidence type="ECO:0000256" key="7">
    <source>
        <dbReference type="SAM" id="Phobius"/>
    </source>
</evidence>
<dbReference type="PANTHER" id="PTHR30347:SF9">
    <property type="entry name" value="MINICONDUCTANCE MECHANOSENSITIVE CHANNEL MSCM"/>
    <property type="match status" value="1"/>
</dbReference>
<feature type="transmembrane region" description="Helical" evidence="7">
    <location>
        <begin position="416"/>
        <end position="440"/>
    </location>
</feature>
<feature type="transmembrane region" description="Helical" evidence="7">
    <location>
        <begin position="218"/>
        <end position="236"/>
    </location>
</feature>
<evidence type="ECO:0000256" key="3">
    <source>
        <dbReference type="ARBA" id="ARBA00022475"/>
    </source>
</evidence>
<name>A0AA41Z0G1_9HYPH</name>
<evidence type="ECO:0000259" key="10">
    <source>
        <dbReference type="Pfam" id="PF12607"/>
    </source>
</evidence>
<evidence type="ECO:0000259" key="9">
    <source>
        <dbReference type="Pfam" id="PF00924"/>
    </source>
</evidence>
<accession>A0AA41Z0G1</accession>
<sequence>MRCDAPRYVRRSFAALMVLAALVFAQGFAPRAEAQAAQPPQAALTPAGRLDADKATVDRIEAALGRADVSDSTLQRFRADLDPVSADIQGLVTDLAPKLDAAKARLDQLGPKPTDKAATEAADVTAERAAQEKLYSDLDSTLKRAKVLGVQAGQMSDSIAARRRALFARSVLERSSSLLSPQLWIAAAQDLPSDVRAIVYLGQDWWGGVVGKTEPWKLTTVAVLLGGLTIAFWPLLRLTRRFKQRRLDAKPTRLRKAAFGFWVALVTMAVPSLLAAAAFGVLNSAELLTFRLQPIAHSIEIGILVVSAMAGLARALLAPGRPNWRLIKISDASARNLYNLTLTIATIVAAFEVLAVLNDAIAAALPTAVAVRGIGVLLVAVAMAQTLHRIDRIVGEMDQQAAPQTDARNWSGPARILGWMVATVLGATLLTGYVALGSFLTRQIVYLSGLFTLLYLLMILADEGVTALFQPKTRLGRTFVITAGLRRESLDQLAILLSGALRVALLVTAALLVLAPWRIGSGDMVGTIEAAFFGFSVGDVTISISTIAVAVVLFILGIAITRALQRWLDVTYLPHTHLDTGLRNSIKTSFGYLGVVMAFALAAGYLGLSFEKVTYVAGALSVGIGFGLQSVVSNFVSGLIILWERAIRVGDWIVVGAEEGFVRRINVRSTEIETFDRATVIVPNSNLMTGVVKNWVRGDRVGRINLPITVGLAAKPEKMREMLIGIAKDHDHVLKIPSPTVLFSAYAGDQMTFNLICFVDDIESGKRTTSDLLFSIHARLVEDGIIVAPGPAILSSPALEKAVDALLADRDSSVRRARTA</sequence>
<dbReference type="SUPFAM" id="SSF82689">
    <property type="entry name" value="Mechanosensitive channel protein MscS (YggB), C-terminal domain"/>
    <property type="match status" value="1"/>
</dbReference>
<keyword evidence="13" id="KW-1185">Reference proteome</keyword>
<dbReference type="SUPFAM" id="SSF82861">
    <property type="entry name" value="Mechanosensitive channel protein MscS (YggB), transmembrane region"/>
    <property type="match status" value="1"/>
</dbReference>
<dbReference type="GO" id="GO:0008381">
    <property type="term" value="F:mechanosensitive monoatomic ion channel activity"/>
    <property type="evidence" value="ECO:0007669"/>
    <property type="project" value="UniProtKB-ARBA"/>
</dbReference>
<dbReference type="RefSeq" id="WP_282584527.1">
    <property type="nucleotide sequence ID" value="NZ_JAMOIM010000004.1"/>
</dbReference>
<feature type="domain" description="Mechanosensitive ion channel MscS" evidence="9">
    <location>
        <begin position="631"/>
        <end position="697"/>
    </location>
</feature>
<reference evidence="12" key="1">
    <citation type="submission" date="2022-05" db="EMBL/GenBank/DDBJ databases">
        <authorList>
            <person name="Pankratov T."/>
        </authorList>
    </citation>
    <scope>NUCLEOTIDE SEQUENCE</scope>
    <source>
        <strain evidence="12">BP6-180914</strain>
    </source>
</reference>
<evidence type="ECO:0000259" key="11">
    <source>
        <dbReference type="Pfam" id="PF21082"/>
    </source>
</evidence>
<evidence type="ECO:0000313" key="12">
    <source>
        <dbReference type="EMBL" id="MCW6508185.1"/>
    </source>
</evidence>
<keyword evidence="4 7" id="KW-0812">Transmembrane</keyword>
<evidence type="ECO:0000256" key="1">
    <source>
        <dbReference type="ARBA" id="ARBA00004651"/>
    </source>
</evidence>
<feature type="transmembrane region" description="Helical" evidence="7">
    <location>
        <begin position="493"/>
        <end position="519"/>
    </location>
</feature>
<dbReference type="InterPro" id="IPR011014">
    <property type="entry name" value="MscS_channel_TM-2"/>
</dbReference>
<dbReference type="InterPro" id="IPR010920">
    <property type="entry name" value="LSM_dom_sf"/>
</dbReference>
<dbReference type="AlphaFoldDB" id="A0AA41Z0G1"/>
<evidence type="ECO:0000256" key="4">
    <source>
        <dbReference type="ARBA" id="ARBA00022692"/>
    </source>
</evidence>
<dbReference type="Gene3D" id="2.30.30.60">
    <property type="match status" value="1"/>
</dbReference>
<feature type="signal peptide" evidence="8">
    <location>
        <begin position="1"/>
        <end position="25"/>
    </location>
</feature>
<dbReference type="InterPro" id="IPR049278">
    <property type="entry name" value="MS_channel_C"/>
</dbReference>
<evidence type="ECO:0000256" key="8">
    <source>
        <dbReference type="SAM" id="SignalP"/>
    </source>
</evidence>
<feature type="transmembrane region" description="Helical" evidence="7">
    <location>
        <begin position="257"/>
        <end position="282"/>
    </location>
</feature>
<dbReference type="SUPFAM" id="SSF50182">
    <property type="entry name" value="Sm-like ribonucleoproteins"/>
    <property type="match status" value="1"/>
</dbReference>
<feature type="transmembrane region" description="Helical" evidence="7">
    <location>
        <begin position="337"/>
        <end position="357"/>
    </location>
</feature>
<feature type="chain" id="PRO_5041415791" evidence="8">
    <location>
        <begin position="26"/>
        <end position="820"/>
    </location>
</feature>
<dbReference type="InterPro" id="IPR022249">
    <property type="entry name" value="DUF3772"/>
</dbReference>
<dbReference type="InterPro" id="IPR023408">
    <property type="entry name" value="MscS_beta-dom_sf"/>
</dbReference>
<feature type="domain" description="Mechanosensitive ion channel MscS C-terminal" evidence="11">
    <location>
        <begin position="705"/>
        <end position="785"/>
    </location>
</feature>
<dbReference type="Gene3D" id="1.10.287.1260">
    <property type="match status" value="1"/>
</dbReference>
<dbReference type="Pfam" id="PF12607">
    <property type="entry name" value="DUF3772"/>
    <property type="match status" value="1"/>
</dbReference>
<proteinExistence type="inferred from homology"/>
<evidence type="ECO:0000256" key="2">
    <source>
        <dbReference type="ARBA" id="ARBA00008017"/>
    </source>
</evidence>
<protein>
    <submittedName>
        <fullName evidence="12">DUF3772 domain-containing protein</fullName>
    </submittedName>
</protein>
<dbReference type="EMBL" id="JAMOIM010000004">
    <property type="protein sequence ID" value="MCW6508185.1"/>
    <property type="molecule type" value="Genomic_DNA"/>
</dbReference>
<comment type="subcellular location">
    <subcellularLocation>
        <location evidence="1">Cell membrane</location>
        <topology evidence="1">Multi-pass membrane protein</topology>
    </subcellularLocation>
</comment>
<comment type="caution">
    <text evidence="12">The sequence shown here is derived from an EMBL/GenBank/DDBJ whole genome shotgun (WGS) entry which is preliminary data.</text>
</comment>
<dbReference type="Pfam" id="PF21082">
    <property type="entry name" value="MS_channel_3rd"/>
    <property type="match status" value="1"/>
</dbReference>
<keyword evidence="5 7" id="KW-1133">Transmembrane helix</keyword>
<feature type="transmembrane region" description="Helical" evidence="7">
    <location>
        <begin position="446"/>
        <end position="469"/>
    </location>
</feature>